<organism evidence="2 3">
    <name type="scientific">Araneus ventricosus</name>
    <name type="common">Orbweaver spider</name>
    <name type="synonym">Epeira ventricosa</name>
    <dbReference type="NCBI Taxonomy" id="182803"/>
    <lineage>
        <taxon>Eukaryota</taxon>
        <taxon>Metazoa</taxon>
        <taxon>Ecdysozoa</taxon>
        <taxon>Arthropoda</taxon>
        <taxon>Chelicerata</taxon>
        <taxon>Arachnida</taxon>
        <taxon>Araneae</taxon>
        <taxon>Araneomorphae</taxon>
        <taxon>Entelegynae</taxon>
        <taxon>Araneoidea</taxon>
        <taxon>Araneidae</taxon>
        <taxon>Araneus</taxon>
    </lineage>
</organism>
<feature type="compositionally biased region" description="Polar residues" evidence="1">
    <location>
        <begin position="232"/>
        <end position="242"/>
    </location>
</feature>
<feature type="compositionally biased region" description="Polar residues" evidence="1">
    <location>
        <begin position="298"/>
        <end position="327"/>
    </location>
</feature>
<feature type="region of interest" description="Disordered" evidence="1">
    <location>
        <begin position="381"/>
        <end position="400"/>
    </location>
</feature>
<feature type="compositionally biased region" description="Polar residues" evidence="1">
    <location>
        <begin position="207"/>
        <end position="219"/>
    </location>
</feature>
<evidence type="ECO:0000256" key="1">
    <source>
        <dbReference type="SAM" id="MobiDB-lite"/>
    </source>
</evidence>
<feature type="compositionally biased region" description="Low complexity" evidence="1">
    <location>
        <begin position="245"/>
        <end position="258"/>
    </location>
</feature>
<feature type="region of interest" description="Disordered" evidence="1">
    <location>
        <begin position="342"/>
        <end position="374"/>
    </location>
</feature>
<feature type="compositionally biased region" description="Polar residues" evidence="1">
    <location>
        <begin position="271"/>
        <end position="284"/>
    </location>
</feature>
<dbReference type="OrthoDB" id="6472299at2759"/>
<feature type="region of interest" description="Disordered" evidence="1">
    <location>
        <begin position="207"/>
        <end position="327"/>
    </location>
</feature>
<reference evidence="2 3" key="1">
    <citation type="journal article" date="2019" name="Sci. Rep.">
        <title>Orb-weaving spider Araneus ventricosus genome elucidates the spidroin gene catalogue.</title>
        <authorList>
            <person name="Kono N."/>
            <person name="Nakamura H."/>
            <person name="Ohtoshi R."/>
            <person name="Moran D.A.P."/>
            <person name="Shinohara A."/>
            <person name="Yoshida Y."/>
            <person name="Fujiwara M."/>
            <person name="Mori M."/>
            <person name="Tomita M."/>
            <person name="Arakawa K."/>
        </authorList>
    </citation>
    <scope>NUCLEOTIDE SEQUENCE [LARGE SCALE GENOMIC DNA]</scope>
</reference>
<name>A0A4Y2LE26_ARAVE</name>
<dbReference type="EMBL" id="BGPR01005745">
    <property type="protein sequence ID" value="GBN12995.1"/>
    <property type="molecule type" value="Genomic_DNA"/>
</dbReference>
<accession>A0A4Y2LE26</accession>
<evidence type="ECO:0000313" key="3">
    <source>
        <dbReference type="Proteomes" id="UP000499080"/>
    </source>
</evidence>
<protein>
    <submittedName>
        <fullName evidence="2">Uncharacterized protein</fullName>
    </submittedName>
</protein>
<sequence length="538" mass="60119">MTTPPWQMTVNCDWTSEEIRLAFLRFAETLTSRLKSKKKAHDFDKWFSVQILIKNVAKVDSEVDCLNDCVPALKRVFSALKGVDLKIQWKLGRNKQSVHLVPESFYNFWFSRFAVSSEPTKFFKVPGNVRVSFGESSAQESSDYECPTHISNIGSSETVHNYRTTKAYHSDDGLLDDEIVPTVPQNIFRNNPNNKMFGQENVAYFSSKKTSSTAQQDISPHSRDNNDMLGLDNTSPKSNTPICLSPRRTTTSISSTSPRTPPFPSSGTPYLSPQENVLTAQSPEKSFLKSPNRIEMSPSAQRKSPQILSPRSSANSQSGYLSNATSENADQNCSFKINFNDSRFSAQNSPTTEQSPNLNNSQHRTPPGSINTVKPKTVLKSHKKTIPTKTTAEKKRHSASCPKYKKVGSTLLKAESKISTVPLDLKNIKITLQNDLAQGEAQRIVKPVSGVRPGVKASQVDMMDSEESNFQCNVSEDVFQKIINFLKSKVMVKRKDLTPQQQQKKALSLAQAFIQTNVVVTLDKRIMKLLSDFSDQCI</sequence>
<evidence type="ECO:0000313" key="2">
    <source>
        <dbReference type="EMBL" id="GBN12995.1"/>
    </source>
</evidence>
<dbReference type="AlphaFoldDB" id="A0A4Y2LE26"/>
<comment type="caution">
    <text evidence="2">The sequence shown here is derived from an EMBL/GenBank/DDBJ whole genome shotgun (WGS) entry which is preliminary data.</text>
</comment>
<gene>
    <name evidence="2" type="ORF">AVEN_249857_1</name>
</gene>
<keyword evidence="3" id="KW-1185">Reference proteome</keyword>
<dbReference type="Proteomes" id="UP000499080">
    <property type="component" value="Unassembled WGS sequence"/>
</dbReference>
<proteinExistence type="predicted"/>